<dbReference type="InterPro" id="IPR026992">
    <property type="entry name" value="DIOX_N"/>
</dbReference>
<gene>
    <name evidence="5" type="ORF">DARMORV10_C03P37260.1</name>
</gene>
<organism evidence="5">
    <name type="scientific">Brassica napus</name>
    <name type="common">Rape</name>
    <dbReference type="NCBI Taxonomy" id="3708"/>
    <lineage>
        <taxon>Eukaryota</taxon>
        <taxon>Viridiplantae</taxon>
        <taxon>Streptophyta</taxon>
        <taxon>Embryophyta</taxon>
        <taxon>Tracheophyta</taxon>
        <taxon>Spermatophyta</taxon>
        <taxon>Magnoliopsida</taxon>
        <taxon>eudicotyledons</taxon>
        <taxon>Gunneridae</taxon>
        <taxon>Pentapetalae</taxon>
        <taxon>rosids</taxon>
        <taxon>malvids</taxon>
        <taxon>Brassicales</taxon>
        <taxon>Brassicaceae</taxon>
        <taxon>Brassiceae</taxon>
        <taxon>Brassica</taxon>
    </lineage>
</organism>
<dbReference type="GO" id="GO:0046872">
    <property type="term" value="F:metal ion binding"/>
    <property type="evidence" value="ECO:0007669"/>
    <property type="project" value="UniProtKB-KW"/>
</dbReference>
<accession>A0A816I5U2</accession>
<keyword evidence="1" id="KW-0479">Metal-binding</keyword>
<dbReference type="Proteomes" id="UP001295469">
    <property type="component" value="Chromosome C03"/>
</dbReference>
<dbReference type="AlphaFoldDB" id="A0A816I5U2"/>
<feature type="domain" description="Non-haem dioxygenase N-terminal" evidence="4">
    <location>
        <begin position="11"/>
        <end position="80"/>
    </location>
</feature>
<proteinExistence type="predicted"/>
<feature type="chain" id="PRO_5032756362" evidence="3">
    <location>
        <begin position="19"/>
        <end position="182"/>
    </location>
</feature>
<evidence type="ECO:0000256" key="3">
    <source>
        <dbReference type="SAM" id="SignalP"/>
    </source>
</evidence>
<dbReference type="SUPFAM" id="SSF51197">
    <property type="entry name" value="Clavaminate synthase-like"/>
    <property type="match status" value="1"/>
</dbReference>
<dbReference type="InterPro" id="IPR027443">
    <property type="entry name" value="IPNS-like_sf"/>
</dbReference>
<sequence length="182" mass="21465">MFFLFLILFNPVIDFSYQTLKPGTSKWDKVKADVRKALEDYGCFEAFFDRVSLELDKSVFEAMDNLFELPIQTRQRNLKEWVTYREVIRDTVRVRPKHGKCWVVIAGSVNNNFDPSENLRTDCWNRMGPTGRENGHGWPISRGLSRRYKWYQSQVIHLGSDPRGILRPLVRRNEDVAFFERG</sequence>
<evidence type="ECO:0000256" key="2">
    <source>
        <dbReference type="ARBA" id="ARBA00023004"/>
    </source>
</evidence>
<evidence type="ECO:0000256" key="1">
    <source>
        <dbReference type="ARBA" id="ARBA00022723"/>
    </source>
</evidence>
<evidence type="ECO:0000259" key="4">
    <source>
        <dbReference type="Pfam" id="PF14226"/>
    </source>
</evidence>
<name>A0A816I5U2_BRANA</name>
<feature type="signal peptide" evidence="3">
    <location>
        <begin position="1"/>
        <end position="18"/>
    </location>
</feature>
<dbReference type="EMBL" id="HG994367">
    <property type="protein sequence ID" value="CAF1702662.1"/>
    <property type="molecule type" value="Genomic_DNA"/>
</dbReference>
<keyword evidence="3" id="KW-0732">Signal</keyword>
<dbReference type="Pfam" id="PF14226">
    <property type="entry name" value="DIOX_N"/>
    <property type="match status" value="1"/>
</dbReference>
<reference evidence="5" key="1">
    <citation type="submission" date="2021-01" db="EMBL/GenBank/DDBJ databases">
        <authorList>
            <consortium name="Genoscope - CEA"/>
            <person name="William W."/>
        </authorList>
    </citation>
    <scope>NUCLEOTIDE SEQUENCE</scope>
</reference>
<protein>
    <submittedName>
        <fullName evidence="5">(rape) hypothetical protein</fullName>
    </submittedName>
</protein>
<keyword evidence="2" id="KW-0408">Iron</keyword>
<evidence type="ECO:0000313" key="5">
    <source>
        <dbReference type="EMBL" id="CAF1702662.1"/>
    </source>
</evidence>
<dbReference type="Gene3D" id="2.60.120.330">
    <property type="entry name" value="B-lactam Antibiotic, Isopenicillin N Synthase, Chain"/>
    <property type="match status" value="1"/>
</dbReference>